<reference evidence="1" key="1">
    <citation type="submission" date="2019-08" db="EMBL/GenBank/DDBJ databases">
        <authorList>
            <person name="Kucharzyk K."/>
            <person name="Murdoch R.W."/>
            <person name="Higgins S."/>
            <person name="Loffler F."/>
        </authorList>
    </citation>
    <scope>NUCLEOTIDE SEQUENCE</scope>
</reference>
<gene>
    <name evidence="1" type="ORF">SDC9_186001</name>
</gene>
<accession>A0A645HHN6</accession>
<protein>
    <submittedName>
        <fullName evidence="1">Uncharacterized protein</fullName>
    </submittedName>
</protein>
<sequence>MAKVFTEKFESGTMALSIVLSENEAKRMIKYLEMLIARDSGLDRFHVISNHQIHSLQLLEDIIFEVSEEECPDYVV</sequence>
<proteinExistence type="predicted"/>
<comment type="caution">
    <text evidence="1">The sequence shown here is derived from an EMBL/GenBank/DDBJ whole genome shotgun (WGS) entry which is preliminary data.</text>
</comment>
<dbReference type="AlphaFoldDB" id="A0A645HHN6"/>
<name>A0A645HHN6_9ZZZZ</name>
<dbReference type="EMBL" id="VSSQ01093737">
    <property type="protein sequence ID" value="MPN38477.1"/>
    <property type="molecule type" value="Genomic_DNA"/>
</dbReference>
<organism evidence="1">
    <name type="scientific">bioreactor metagenome</name>
    <dbReference type="NCBI Taxonomy" id="1076179"/>
    <lineage>
        <taxon>unclassified sequences</taxon>
        <taxon>metagenomes</taxon>
        <taxon>ecological metagenomes</taxon>
    </lineage>
</organism>
<evidence type="ECO:0000313" key="1">
    <source>
        <dbReference type="EMBL" id="MPN38477.1"/>
    </source>
</evidence>